<dbReference type="EMBL" id="QAAD01000003">
    <property type="protein sequence ID" value="PTN09868.1"/>
    <property type="molecule type" value="Genomic_DNA"/>
</dbReference>
<dbReference type="AlphaFoldDB" id="A0A2T5C4S0"/>
<keyword evidence="1" id="KW-0808">Transferase</keyword>
<organism evidence="3 4">
    <name type="scientific">Mangrovibacterium marinum</name>
    <dbReference type="NCBI Taxonomy" id="1639118"/>
    <lineage>
        <taxon>Bacteria</taxon>
        <taxon>Pseudomonadati</taxon>
        <taxon>Bacteroidota</taxon>
        <taxon>Bacteroidia</taxon>
        <taxon>Marinilabiliales</taxon>
        <taxon>Prolixibacteraceae</taxon>
        <taxon>Mangrovibacterium</taxon>
    </lineage>
</organism>
<reference evidence="3 4" key="1">
    <citation type="submission" date="2018-04" db="EMBL/GenBank/DDBJ databases">
        <title>Genomic Encyclopedia of Archaeal and Bacterial Type Strains, Phase II (KMG-II): from individual species to whole genera.</title>
        <authorList>
            <person name="Goeker M."/>
        </authorList>
    </citation>
    <scope>NUCLEOTIDE SEQUENCE [LARGE SCALE GENOMIC DNA]</scope>
    <source>
        <strain evidence="3 4">DSM 28823</strain>
    </source>
</reference>
<evidence type="ECO:0000256" key="1">
    <source>
        <dbReference type="ARBA" id="ARBA00022679"/>
    </source>
</evidence>
<accession>A0A2T5C4S0</accession>
<dbReference type="InterPro" id="IPR027417">
    <property type="entry name" value="P-loop_NTPase"/>
</dbReference>
<gene>
    <name evidence="3" type="ORF">C8N47_103165</name>
</gene>
<evidence type="ECO:0000313" key="3">
    <source>
        <dbReference type="EMBL" id="PTN09868.1"/>
    </source>
</evidence>
<evidence type="ECO:0000259" key="2">
    <source>
        <dbReference type="Pfam" id="PF01583"/>
    </source>
</evidence>
<sequence>MSIQEKETQKQGLQDKGSLENILETMKQNLSWVSGEIKDIESIPTGDMPGDKVQIGPEHIRKSRIILPLLVEQLIPVLEENQYGRAVVVVCGGSGVGKSETASLLSYYLNEMGLGTYTLSGDNYPHRLPKYNDAERSRIFRKSGIEGMIANGQYNEKRKTVLKELQESGNDSNATYVSSYPWLAVYQQAGRNGLKNYLGTNNEIDFKELTGIISQFKNGVSEIFLKRMGREETELWYDPVDFKEKNILVIEWTHGNNDNLQGVDIPILLNSTPQETLEHRKARNRDGGTDSPFITTVLELEQQLLVAQASKAKLILTKAGELIDYDEFLKLMTKENK</sequence>
<proteinExistence type="predicted"/>
<dbReference type="InterPro" id="IPR059117">
    <property type="entry name" value="APS_kinase_dom"/>
</dbReference>
<dbReference type="Gene3D" id="3.40.50.300">
    <property type="entry name" value="P-loop containing nucleotide triphosphate hydrolases"/>
    <property type="match status" value="1"/>
</dbReference>
<comment type="caution">
    <text evidence="3">The sequence shown here is derived from an EMBL/GenBank/DDBJ whole genome shotgun (WGS) entry which is preliminary data.</text>
</comment>
<dbReference type="Proteomes" id="UP000243525">
    <property type="component" value="Unassembled WGS sequence"/>
</dbReference>
<feature type="domain" description="APS kinase" evidence="2">
    <location>
        <begin position="86"/>
        <end position="130"/>
    </location>
</feature>
<protein>
    <recommendedName>
        <fullName evidence="2">APS kinase domain-containing protein</fullName>
    </recommendedName>
</protein>
<evidence type="ECO:0000313" key="4">
    <source>
        <dbReference type="Proteomes" id="UP000243525"/>
    </source>
</evidence>
<dbReference type="RefSeq" id="WP_211316030.1">
    <property type="nucleotide sequence ID" value="NZ_OY782574.1"/>
</dbReference>
<dbReference type="Pfam" id="PF01583">
    <property type="entry name" value="APS_kinase"/>
    <property type="match status" value="1"/>
</dbReference>
<name>A0A2T5C4S0_9BACT</name>
<dbReference type="SUPFAM" id="SSF52540">
    <property type="entry name" value="P-loop containing nucleoside triphosphate hydrolases"/>
    <property type="match status" value="1"/>
</dbReference>
<keyword evidence="4" id="KW-1185">Reference proteome</keyword>